<evidence type="ECO:0000259" key="3">
    <source>
        <dbReference type="Pfam" id="PF03372"/>
    </source>
</evidence>
<dbReference type="GO" id="GO:0004519">
    <property type="term" value="F:endonuclease activity"/>
    <property type="evidence" value="ECO:0007669"/>
    <property type="project" value="UniProtKB-KW"/>
</dbReference>
<name>A0ABW8A4M9_9ACTN</name>
<keyword evidence="4" id="KW-0378">Hydrolase</keyword>
<dbReference type="PANTHER" id="PTHR42834">
    <property type="entry name" value="ENDONUCLEASE/EXONUCLEASE/PHOSPHATASE FAMILY PROTEIN (AFU_ORTHOLOGUE AFUA_3G09210)"/>
    <property type="match status" value="1"/>
</dbReference>
<dbReference type="Gene3D" id="3.60.10.10">
    <property type="entry name" value="Endonuclease/exonuclease/phosphatase"/>
    <property type="match status" value="1"/>
</dbReference>
<comment type="caution">
    <text evidence="4">The sequence shown here is derived from an EMBL/GenBank/DDBJ whole genome shotgun (WGS) entry which is preliminary data.</text>
</comment>
<dbReference type="PANTHER" id="PTHR42834:SF1">
    <property type="entry name" value="ENDONUCLEASE_EXONUCLEASE_PHOSPHATASE FAMILY PROTEIN (AFU_ORTHOLOGUE AFUA_3G09210)"/>
    <property type="match status" value="1"/>
</dbReference>
<dbReference type="EMBL" id="JBITMB010000004">
    <property type="protein sequence ID" value="MFI7441736.1"/>
    <property type="molecule type" value="Genomic_DNA"/>
</dbReference>
<dbReference type="CDD" id="cd04486">
    <property type="entry name" value="YhcR_OBF_like"/>
    <property type="match status" value="1"/>
</dbReference>
<organism evidence="4 5">
    <name type="scientific">Nonomuraea indica</name>
    <dbReference type="NCBI Taxonomy" id="1581193"/>
    <lineage>
        <taxon>Bacteria</taxon>
        <taxon>Bacillati</taxon>
        <taxon>Actinomycetota</taxon>
        <taxon>Actinomycetes</taxon>
        <taxon>Streptosporangiales</taxon>
        <taxon>Streptosporangiaceae</taxon>
        <taxon>Nonomuraea</taxon>
    </lineage>
</organism>
<evidence type="ECO:0000313" key="5">
    <source>
        <dbReference type="Proteomes" id="UP001612928"/>
    </source>
</evidence>
<protein>
    <submittedName>
        <fullName evidence="4">ExeM/NucH family extracellular endonuclease</fullName>
    </submittedName>
</protein>
<feature type="signal peptide" evidence="2">
    <location>
        <begin position="1"/>
        <end position="24"/>
    </location>
</feature>
<keyword evidence="5" id="KW-1185">Reference proteome</keyword>
<keyword evidence="4" id="KW-0255">Endonuclease</keyword>
<evidence type="ECO:0000256" key="1">
    <source>
        <dbReference type="SAM" id="MobiDB-lite"/>
    </source>
</evidence>
<feature type="chain" id="PRO_5047110256" evidence="2">
    <location>
        <begin position="25"/>
        <end position="560"/>
    </location>
</feature>
<dbReference type="InterPro" id="IPR047971">
    <property type="entry name" value="ExeM-like"/>
</dbReference>
<dbReference type="InterPro" id="IPR036691">
    <property type="entry name" value="Endo/exonu/phosph_ase_sf"/>
</dbReference>
<keyword evidence="2" id="KW-0732">Signal</keyword>
<dbReference type="RefSeq" id="WP_397021669.1">
    <property type="nucleotide sequence ID" value="NZ_JBITMB010000004.1"/>
</dbReference>
<reference evidence="4 5" key="1">
    <citation type="submission" date="2024-10" db="EMBL/GenBank/DDBJ databases">
        <title>The Natural Products Discovery Center: Release of the First 8490 Sequenced Strains for Exploring Actinobacteria Biosynthetic Diversity.</title>
        <authorList>
            <person name="Kalkreuter E."/>
            <person name="Kautsar S.A."/>
            <person name="Yang D."/>
            <person name="Bader C.D."/>
            <person name="Teijaro C.N."/>
            <person name="Fluegel L."/>
            <person name="Davis C.M."/>
            <person name="Simpson J.R."/>
            <person name="Lauterbach L."/>
            <person name="Steele A.D."/>
            <person name="Gui C."/>
            <person name="Meng S."/>
            <person name="Li G."/>
            <person name="Viehrig K."/>
            <person name="Ye F."/>
            <person name="Su P."/>
            <person name="Kiefer A.F."/>
            <person name="Nichols A."/>
            <person name="Cepeda A.J."/>
            <person name="Yan W."/>
            <person name="Fan B."/>
            <person name="Jiang Y."/>
            <person name="Adhikari A."/>
            <person name="Zheng C.-J."/>
            <person name="Schuster L."/>
            <person name="Cowan T.M."/>
            <person name="Smanski M.J."/>
            <person name="Chevrette M.G."/>
            <person name="De Carvalho L.P.S."/>
            <person name="Shen B."/>
        </authorList>
    </citation>
    <scope>NUCLEOTIDE SEQUENCE [LARGE SCALE GENOMIC DNA]</scope>
    <source>
        <strain evidence="4 5">NPDC049503</strain>
    </source>
</reference>
<accession>A0ABW8A4M9</accession>
<dbReference type="InterPro" id="IPR005135">
    <property type="entry name" value="Endo/exonuclease/phosphatase"/>
</dbReference>
<dbReference type="Pfam" id="PF03372">
    <property type="entry name" value="Exo_endo_phos"/>
    <property type="match status" value="1"/>
</dbReference>
<sequence length="560" mass="59455">MRVLARTVAAALVAAALSATPAAATPADPCATPPTHRISQVQGSGDATPVAGQTVRVEGVVTGDFQRSDQLSGFFLQDPAPDGDPATSEGLFAFARDTFKDVKPGDRVLVTGRAFEFNGWTELSPVTAVDVCGSGTVPALPYRLPSDGLEHVENMLLTFPQPLTVSDHYNLGRFGEVTVSSGGRLFQPTDRPGVDPGLNRRRALLIDDGSTRQNPATLPPVVRAGAVATGVTGVLGYGFDAYRLQPVELVTYLDANPRRARPLPVGGNVKVASFNTLNWFTTLGSRGATTAEEQQRQLAKLVAALKGLDADAVALMEVENNGQTALQALVDAVNAEVGAGTYAALRHPHPGTDAIQVGLIYKPARLSPVGEPRASQDPVFSRPPLVQTFRRTAGGRPFTMVVNHLKSKGSCPSGGGPDADQGDGQGCWNATRVRQAQALLGLVADLPSPLVLGDLNAYGEEDPIDTLEAGGLTSVTKRFVPARQRYSYVFDGLAGELDHALVGRDLRKRVTGATIWHVNADEPRILDYNTEFNPPGLYRPDAYRSSDHDPLVVGLSLPRR</sequence>
<evidence type="ECO:0000313" key="4">
    <source>
        <dbReference type="EMBL" id="MFI7441736.1"/>
    </source>
</evidence>
<evidence type="ECO:0000256" key="2">
    <source>
        <dbReference type="SAM" id="SignalP"/>
    </source>
</evidence>
<proteinExistence type="predicted"/>
<keyword evidence="4" id="KW-0540">Nuclease</keyword>
<dbReference type="SUPFAM" id="SSF56219">
    <property type="entry name" value="DNase I-like"/>
    <property type="match status" value="1"/>
</dbReference>
<gene>
    <name evidence="4" type="ORF">ACIBP5_17400</name>
</gene>
<dbReference type="CDD" id="cd10283">
    <property type="entry name" value="MnuA_DNase1-like"/>
    <property type="match status" value="1"/>
</dbReference>
<feature type="region of interest" description="Disordered" evidence="1">
    <location>
        <begin position="23"/>
        <end position="49"/>
    </location>
</feature>
<dbReference type="NCBIfam" id="NF033681">
    <property type="entry name" value="ExeM_NucH_DNase"/>
    <property type="match status" value="1"/>
</dbReference>
<dbReference type="Proteomes" id="UP001612928">
    <property type="component" value="Unassembled WGS sequence"/>
</dbReference>
<feature type="compositionally biased region" description="Low complexity" evidence="1">
    <location>
        <begin position="23"/>
        <end position="35"/>
    </location>
</feature>
<feature type="domain" description="Endonuclease/exonuclease/phosphatase" evidence="3">
    <location>
        <begin position="291"/>
        <end position="548"/>
    </location>
</feature>